<evidence type="ECO:0000259" key="2">
    <source>
        <dbReference type="PROSITE" id="PS50048"/>
    </source>
</evidence>
<dbReference type="SMART" id="SM00066">
    <property type="entry name" value="GAL4"/>
    <property type="match status" value="1"/>
</dbReference>
<feature type="domain" description="Zn(2)-C6 fungal-type" evidence="2">
    <location>
        <begin position="21"/>
        <end position="50"/>
    </location>
</feature>
<proteinExistence type="predicted"/>
<dbReference type="CDD" id="cd00067">
    <property type="entry name" value="GAL4"/>
    <property type="match status" value="1"/>
</dbReference>
<dbReference type="PROSITE" id="PS50048">
    <property type="entry name" value="ZN2_CY6_FUNGAL_2"/>
    <property type="match status" value="1"/>
</dbReference>
<evidence type="ECO:0000313" key="4">
    <source>
        <dbReference type="Proteomes" id="UP001175261"/>
    </source>
</evidence>
<dbReference type="Pfam" id="PF00172">
    <property type="entry name" value="Zn_clus"/>
    <property type="match status" value="1"/>
</dbReference>
<dbReference type="GO" id="GO:0000981">
    <property type="term" value="F:DNA-binding transcription factor activity, RNA polymerase II-specific"/>
    <property type="evidence" value="ECO:0007669"/>
    <property type="project" value="InterPro"/>
</dbReference>
<evidence type="ECO:0000313" key="3">
    <source>
        <dbReference type="EMBL" id="KAK0388352.1"/>
    </source>
</evidence>
<dbReference type="InterPro" id="IPR001138">
    <property type="entry name" value="Zn2Cys6_DnaBD"/>
</dbReference>
<protein>
    <recommendedName>
        <fullName evidence="2">Zn(2)-C6 fungal-type domain-containing protein</fullName>
    </recommendedName>
</protein>
<dbReference type="GO" id="GO:0008270">
    <property type="term" value="F:zinc ion binding"/>
    <property type="evidence" value="ECO:0007669"/>
    <property type="project" value="InterPro"/>
</dbReference>
<dbReference type="Proteomes" id="UP001175261">
    <property type="component" value="Unassembled WGS sequence"/>
</dbReference>
<evidence type="ECO:0000256" key="1">
    <source>
        <dbReference type="ARBA" id="ARBA00023242"/>
    </source>
</evidence>
<dbReference type="PANTHER" id="PTHR47785:SF5">
    <property type="entry name" value="ZN(II)2CYS6 TRANSCRIPTION FACTOR (EUROFUNG)"/>
    <property type="match status" value="1"/>
</dbReference>
<dbReference type="EMBL" id="JAPDFR010000003">
    <property type="protein sequence ID" value="KAK0388352.1"/>
    <property type="molecule type" value="Genomic_DNA"/>
</dbReference>
<dbReference type="PROSITE" id="PS00463">
    <property type="entry name" value="ZN2_CY6_FUNGAL_1"/>
    <property type="match status" value="1"/>
</dbReference>
<organism evidence="3 4">
    <name type="scientific">Sarocladium strictum</name>
    <name type="common">Black bundle disease fungus</name>
    <name type="synonym">Acremonium strictum</name>
    <dbReference type="NCBI Taxonomy" id="5046"/>
    <lineage>
        <taxon>Eukaryota</taxon>
        <taxon>Fungi</taxon>
        <taxon>Dikarya</taxon>
        <taxon>Ascomycota</taxon>
        <taxon>Pezizomycotina</taxon>
        <taxon>Sordariomycetes</taxon>
        <taxon>Hypocreomycetidae</taxon>
        <taxon>Hypocreales</taxon>
        <taxon>Sarocladiaceae</taxon>
        <taxon>Sarocladium</taxon>
    </lineage>
</organism>
<dbReference type="AlphaFoldDB" id="A0AA39L8T5"/>
<dbReference type="Gene3D" id="4.10.240.10">
    <property type="entry name" value="Zn(2)-C6 fungal-type DNA-binding domain"/>
    <property type="match status" value="1"/>
</dbReference>
<name>A0AA39L8T5_SARSR</name>
<keyword evidence="1" id="KW-0539">Nucleus</keyword>
<dbReference type="InterPro" id="IPR036864">
    <property type="entry name" value="Zn2-C6_fun-type_DNA-bd_sf"/>
</dbReference>
<dbReference type="SUPFAM" id="SSF57701">
    <property type="entry name" value="Zn2/Cys6 DNA-binding domain"/>
    <property type="match status" value="1"/>
</dbReference>
<reference evidence="3" key="1">
    <citation type="submission" date="2022-10" db="EMBL/GenBank/DDBJ databases">
        <title>Determination and structural analysis of whole genome sequence of Sarocladium strictum F4-1.</title>
        <authorList>
            <person name="Hu L."/>
            <person name="Jiang Y."/>
        </authorList>
    </citation>
    <scope>NUCLEOTIDE SEQUENCE</scope>
    <source>
        <strain evidence="3">F4-1</strain>
    </source>
</reference>
<dbReference type="InterPro" id="IPR053181">
    <property type="entry name" value="EcdB-like_regulator"/>
</dbReference>
<keyword evidence="4" id="KW-1185">Reference proteome</keyword>
<gene>
    <name evidence="3" type="ORF">NLU13_4597</name>
</gene>
<dbReference type="PANTHER" id="PTHR47785">
    <property type="entry name" value="ZN(II)2CYS6 TRANSCRIPTION FACTOR (EUROFUNG)-RELATED-RELATED"/>
    <property type="match status" value="1"/>
</dbReference>
<comment type="caution">
    <text evidence="3">The sequence shown here is derived from an EMBL/GenBank/DDBJ whole genome shotgun (WGS) entry which is preliminary data.</text>
</comment>
<sequence length="282" mass="31041">MTNSRDSKPVKRERQRITRTACEPCREKRAKCDGEKPCGRCQTRNLDCHFTQRTWASKRSLQDEATSLREQVHRRDRVLDAICSSDSSGDDILRMLREGGLSYDEAYERVRGVSEASSSMNVDTKLKPTRHNSTGSCECETCWSPSTAHSNVLSSASGHSPFSFMEHAMTDDTVSQHSTFSEQIPQQPNPLQQQMDPMQSIPWATSGPDANSFGTMLEGTTMVPPVSTGIAGDCPTVIDPMLWPPVNSSDPLGQPMLNSWTGLMSDPTDASKARATFGTCVS</sequence>
<accession>A0AA39L8T5</accession>